<gene>
    <name evidence="1" type="ORF">SAMN05216283_10922</name>
</gene>
<dbReference type="EMBL" id="FONW01000009">
    <property type="protein sequence ID" value="SFF55054.1"/>
    <property type="molecule type" value="Genomic_DNA"/>
</dbReference>
<dbReference type="PROSITE" id="PS51257">
    <property type="entry name" value="PROKAR_LIPOPROTEIN"/>
    <property type="match status" value="1"/>
</dbReference>
<evidence type="ECO:0008006" key="3">
    <source>
        <dbReference type="Google" id="ProtNLM"/>
    </source>
</evidence>
<dbReference type="Gene3D" id="2.160.20.10">
    <property type="entry name" value="Single-stranded right-handed beta-helix, Pectin lyase-like"/>
    <property type="match status" value="1"/>
</dbReference>
<keyword evidence="2" id="KW-1185">Reference proteome</keyword>
<dbReference type="Proteomes" id="UP000198964">
    <property type="component" value="Unassembled WGS sequence"/>
</dbReference>
<sequence>MLALNLKPFVKKILYIVVVLLCVVVACEDEKYISSNDVQLEFSSDTVMFDTIFTTVGSTTQHLKVYNPYDQKLLISSVRLAKGDDSNFRLNINGVAANEVFDVEILPKDSIYIFVEVTVDPTGNNLPMVVKDSIEFSSNAALQDVDLVAWGQDINLIRSAHLKTTTWTADKPYLVYNYAYVDTGEVLTIEPGAKIYFHHKARLFVKGKIRVMGEFGQPVIFQGDRLEDVYQDVPDQWDGIMLFAGSQGNQFNYAEIKNANIGLQVGNIEDEGQAEVEIANTKICNHAYAGIFALKSKIKAYNCLIANCGFYGAALLVGGDYDFYHTTIANYWGGYSNSTRTSSSLVLSNLLIIDKPSGSVTYEGDLTNASFSNSIVTGNISSSNEVELGVSKEAVFNYKFDHCLLQLADTFNTSNTAFFTNILKGVDPRFKDPYEKLNFELDTLSPAKDAGLRSTGQLYPFDLLNQSRTADDAPDLGAFERIEKQSE</sequence>
<organism evidence="1 2">
    <name type="scientific">Sunxiuqinia elliptica</name>
    <dbReference type="NCBI Taxonomy" id="655355"/>
    <lineage>
        <taxon>Bacteria</taxon>
        <taxon>Pseudomonadati</taxon>
        <taxon>Bacteroidota</taxon>
        <taxon>Bacteroidia</taxon>
        <taxon>Marinilabiliales</taxon>
        <taxon>Prolixibacteraceae</taxon>
        <taxon>Sunxiuqinia</taxon>
    </lineage>
</organism>
<accession>A0A1I2JKF2</accession>
<dbReference type="InterPro" id="IPR012334">
    <property type="entry name" value="Pectin_lyas_fold"/>
</dbReference>
<evidence type="ECO:0000313" key="1">
    <source>
        <dbReference type="EMBL" id="SFF55054.1"/>
    </source>
</evidence>
<dbReference type="SUPFAM" id="SSF51126">
    <property type="entry name" value="Pectin lyase-like"/>
    <property type="match status" value="1"/>
</dbReference>
<reference evidence="1 2" key="1">
    <citation type="submission" date="2016-10" db="EMBL/GenBank/DDBJ databases">
        <authorList>
            <person name="de Groot N.N."/>
        </authorList>
    </citation>
    <scope>NUCLEOTIDE SEQUENCE [LARGE SCALE GENOMIC DNA]</scope>
    <source>
        <strain evidence="1 2">CGMCC 1.9156</strain>
    </source>
</reference>
<protein>
    <recommendedName>
        <fullName evidence="3">Right handed beta helix region</fullName>
    </recommendedName>
</protein>
<name>A0A1I2JKF2_9BACT</name>
<evidence type="ECO:0000313" key="2">
    <source>
        <dbReference type="Proteomes" id="UP000198964"/>
    </source>
</evidence>
<dbReference type="AlphaFoldDB" id="A0A1I2JKF2"/>
<dbReference type="STRING" id="655355.SAMN05216283_10922"/>
<proteinExistence type="predicted"/>
<dbReference type="InterPro" id="IPR011050">
    <property type="entry name" value="Pectin_lyase_fold/virulence"/>
</dbReference>